<dbReference type="GO" id="GO:0007197">
    <property type="term" value="P:adenylate cyclase-inhibiting G protein-coupled acetylcholine receptor signaling pathway"/>
    <property type="evidence" value="ECO:0007669"/>
    <property type="project" value="TreeGrafter"/>
</dbReference>
<dbReference type="PRINTS" id="PR00237">
    <property type="entry name" value="GPCRRHODOPSN"/>
</dbReference>
<dbReference type="GO" id="GO:0005886">
    <property type="term" value="C:plasma membrane"/>
    <property type="evidence" value="ECO:0007669"/>
    <property type="project" value="UniProtKB-SubCell"/>
</dbReference>
<keyword evidence="5 11" id="KW-1133">Transmembrane helix</keyword>
<feature type="transmembrane region" description="Helical" evidence="11">
    <location>
        <begin position="75"/>
        <end position="94"/>
    </location>
</feature>
<gene>
    <name evidence="13" type="ORF">GDO54_012023</name>
</gene>
<protein>
    <recommendedName>
        <fullName evidence="12">G-protein coupled receptors family 1 profile domain-containing protein</fullName>
    </recommendedName>
</protein>
<evidence type="ECO:0000256" key="2">
    <source>
        <dbReference type="ARBA" id="ARBA00022475"/>
    </source>
</evidence>
<keyword evidence="14" id="KW-1185">Reference proteome</keyword>
<dbReference type="PANTHER" id="PTHR24247:SF274">
    <property type="entry name" value="HISTAMINE H3 RECEPTOR"/>
    <property type="match status" value="1"/>
</dbReference>
<keyword evidence="4 10" id="KW-0812">Transmembrane</keyword>
<dbReference type="GO" id="GO:0045202">
    <property type="term" value="C:synapse"/>
    <property type="evidence" value="ECO:0007669"/>
    <property type="project" value="TreeGrafter"/>
</dbReference>
<dbReference type="AlphaFoldDB" id="A0AAV3ANN4"/>
<proteinExistence type="inferred from homology"/>
<feature type="transmembrane region" description="Helical" evidence="11">
    <location>
        <begin position="38"/>
        <end position="63"/>
    </location>
</feature>
<comment type="caution">
    <text evidence="13">The sequence shown here is derived from an EMBL/GenBank/DDBJ whole genome shotgun (WGS) entry which is preliminary data.</text>
</comment>
<evidence type="ECO:0000256" key="1">
    <source>
        <dbReference type="ARBA" id="ARBA00004651"/>
    </source>
</evidence>
<evidence type="ECO:0000256" key="8">
    <source>
        <dbReference type="ARBA" id="ARBA00023170"/>
    </source>
</evidence>
<evidence type="ECO:0000256" key="3">
    <source>
        <dbReference type="ARBA" id="ARBA00022553"/>
    </source>
</evidence>
<dbReference type="EMBL" id="DYDO01000005">
    <property type="protein sequence ID" value="DBA24352.1"/>
    <property type="molecule type" value="Genomic_DNA"/>
</dbReference>
<feature type="domain" description="G-protein coupled receptors family 1 profile" evidence="12">
    <location>
        <begin position="54"/>
        <end position="247"/>
    </location>
</feature>
<evidence type="ECO:0000259" key="12">
    <source>
        <dbReference type="PROSITE" id="PS50262"/>
    </source>
</evidence>
<feature type="transmembrane region" description="Helical" evidence="11">
    <location>
        <begin position="155"/>
        <end position="177"/>
    </location>
</feature>
<sequence>MNISVEIRYVLPNDDRNMSDSNSTEDGEITSMSESTTIFLYIFIPLITCITVLGNIIVILAFINDKRLRNQSNFFLLNLAICDFFIGAFCIPVSSSYNITGTWTLGNFLCKVWLIADNLMCTASVFNIVLISYDRFLSITLAVSYRYQQNNYRQTVVKMAIVWVLSFLLYSPAIIGWEYLYGDSNIPEGQCLAGYYYNWHFLLGASTFDFFLPLISISFFNISIYRNIKLRSKTRTPFLLYPWLTMK</sequence>
<dbReference type="GO" id="GO:0030425">
    <property type="term" value="C:dendrite"/>
    <property type="evidence" value="ECO:0007669"/>
    <property type="project" value="TreeGrafter"/>
</dbReference>
<comment type="subcellular location">
    <subcellularLocation>
        <location evidence="1">Cell membrane</location>
        <topology evidence="1">Multi-pass membrane protein</topology>
    </subcellularLocation>
</comment>
<feature type="transmembrane region" description="Helical" evidence="11">
    <location>
        <begin position="114"/>
        <end position="134"/>
    </location>
</feature>
<evidence type="ECO:0000256" key="10">
    <source>
        <dbReference type="RuleBase" id="RU000688"/>
    </source>
</evidence>
<dbReference type="Gene3D" id="1.20.1070.10">
    <property type="entry name" value="Rhodopsin 7-helix transmembrane proteins"/>
    <property type="match status" value="1"/>
</dbReference>
<evidence type="ECO:0000256" key="9">
    <source>
        <dbReference type="ARBA" id="ARBA00023224"/>
    </source>
</evidence>
<evidence type="ECO:0000256" key="5">
    <source>
        <dbReference type="ARBA" id="ARBA00022989"/>
    </source>
</evidence>
<keyword evidence="9 10" id="KW-0807">Transducer</keyword>
<dbReference type="PRINTS" id="PR01471">
    <property type="entry name" value="HISTAMINEH3R"/>
</dbReference>
<dbReference type="InterPro" id="IPR017452">
    <property type="entry name" value="GPCR_Rhodpsn_7TM"/>
</dbReference>
<dbReference type="InterPro" id="IPR000276">
    <property type="entry name" value="GPCR_Rhodpsn"/>
</dbReference>
<dbReference type="GO" id="GO:0004969">
    <property type="term" value="F:histamine receptor activity"/>
    <property type="evidence" value="ECO:0007669"/>
    <property type="project" value="InterPro"/>
</dbReference>
<dbReference type="Pfam" id="PF00001">
    <property type="entry name" value="7tm_1"/>
    <property type="match status" value="1"/>
</dbReference>
<accession>A0AAV3ANN4</accession>
<keyword evidence="7 11" id="KW-0472">Membrane</keyword>
<evidence type="ECO:0000256" key="11">
    <source>
        <dbReference type="SAM" id="Phobius"/>
    </source>
</evidence>
<organism evidence="13 14">
    <name type="scientific">Pyxicephalus adspersus</name>
    <name type="common">African bullfrog</name>
    <dbReference type="NCBI Taxonomy" id="30357"/>
    <lineage>
        <taxon>Eukaryota</taxon>
        <taxon>Metazoa</taxon>
        <taxon>Chordata</taxon>
        <taxon>Craniata</taxon>
        <taxon>Vertebrata</taxon>
        <taxon>Euteleostomi</taxon>
        <taxon>Amphibia</taxon>
        <taxon>Batrachia</taxon>
        <taxon>Anura</taxon>
        <taxon>Neobatrachia</taxon>
        <taxon>Ranoidea</taxon>
        <taxon>Pyxicephalidae</taxon>
        <taxon>Pyxicephalinae</taxon>
        <taxon>Pyxicephalus</taxon>
    </lineage>
</organism>
<name>A0AAV3ANN4_PYXAD</name>
<comment type="similarity">
    <text evidence="10">Belongs to the G-protein coupled receptor 1 family.</text>
</comment>
<dbReference type="PANTHER" id="PTHR24247">
    <property type="entry name" value="5-HYDROXYTRYPTAMINE RECEPTOR"/>
    <property type="match status" value="1"/>
</dbReference>
<evidence type="ECO:0000256" key="7">
    <source>
        <dbReference type="ARBA" id="ARBA00023136"/>
    </source>
</evidence>
<dbReference type="PROSITE" id="PS50262">
    <property type="entry name" value="G_PROTEIN_RECEP_F1_2"/>
    <property type="match status" value="1"/>
</dbReference>
<keyword evidence="2" id="KW-1003">Cell membrane</keyword>
<dbReference type="GO" id="GO:0007187">
    <property type="term" value="P:G protein-coupled receptor signaling pathway, coupled to cyclic nucleotide second messenger"/>
    <property type="evidence" value="ECO:0007669"/>
    <property type="project" value="TreeGrafter"/>
</dbReference>
<feature type="transmembrane region" description="Helical" evidence="11">
    <location>
        <begin position="197"/>
        <end position="225"/>
    </location>
</feature>
<keyword evidence="8 10" id="KW-0675">Receptor</keyword>
<evidence type="ECO:0000256" key="4">
    <source>
        <dbReference type="ARBA" id="ARBA00022692"/>
    </source>
</evidence>
<keyword evidence="6 10" id="KW-0297">G-protein coupled receptor</keyword>
<keyword evidence="3" id="KW-0597">Phosphoprotein</keyword>
<dbReference type="InterPro" id="IPR003980">
    <property type="entry name" value="Histamine_H3_rcpt"/>
</dbReference>
<evidence type="ECO:0000313" key="14">
    <source>
        <dbReference type="Proteomes" id="UP001181693"/>
    </source>
</evidence>
<evidence type="ECO:0000313" key="13">
    <source>
        <dbReference type="EMBL" id="DBA24352.1"/>
    </source>
</evidence>
<dbReference type="SUPFAM" id="SSF81321">
    <property type="entry name" value="Family A G protein-coupled receptor-like"/>
    <property type="match status" value="1"/>
</dbReference>
<dbReference type="GO" id="GO:0016907">
    <property type="term" value="F:G protein-coupled acetylcholine receptor activity"/>
    <property type="evidence" value="ECO:0007669"/>
    <property type="project" value="TreeGrafter"/>
</dbReference>
<reference evidence="13" key="1">
    <citation type="thesis" date="2020" institute="ProQuest LLC" country="789 East Eisenhower Parkway, Ann Arbor, MI, USA">
        <title>Comparative Genomics and Chromosome Evolution.</title>
        <authorList>
            <person name="Mudd A.B."/>
        </authorList>
    </citation>
    <scope>NUCLEOTIDE SEQUENCE</scope>
    <source>
        <strain evidence="13">1538</strain>
        <tissue evidence="13">Blood</tissue>
    </source>
</reference>
<dbReference type="GO" id="GO:0004993">
    <property type="term" value="F:G protein-coupled serotonin receptor activity"/>
    <property type="evidence" value="ECO:0007669"/>
    <property type="project" value="TreeGrafter"/>
</dbReference>
<evidence type="ECO:0000256" key="6">
    <source>
        <dbReference type="ARBA" id="ARBA00023040"/>
    </source>
</evidence>
<dbReference type="PROSITE" id="PS00237">
    <property type="entry name" value="G_PROTEIN_RECEP_F1_1"/>
    <property type="match status" value="1"/>
</dbReference>
<dbReference type="Proteomes" id="UP001181693">
    <property type="component" value="Unassembled WGS sequence"/>
</dbReference>